<name>Q47FA1_DECAR</name>
<keyword evidence="4 9" id="KW-0812">Transmembrane</keyword>
<dbReference type="KEGG" id="dar:Daro_1733"/>
<protein>
    <recommendedName>
        <fullName evidence="8">Cell division protein ZipA</fullName>
    </recommendedName>
</protein>
<evidence type="ECO:0000256" key="2">
    <source>
        <dbReference type="ARBA" id="ARBA00022519"/>
    </source>
</evidence>
<evidence type="ECO:0000256" key="5">
    <source>
        <dbReference type="ARBA" id="ARBA00022989"/>
    </source>
</evidence>
<evidence type="ECO:0000256" key="9">
    <source>
        <dbReference type="RuleBase" id="RU003613"/>
    </source>
</evidence>
<proteinExistence type="inferred from homology"/>
<organism evidence="12">
    <name type="scientific">Dechloromonas aromatica (strain RCB)</name>
    <dbReference type="NCBI Taxonomy" id="159087"/>
    <lineage>
        <taxon>Bacteria</taxon>
        <taxon>Pseudomonadati</taxon>
        <taxon>Pseudomonadota</taxon>
        <taxon>Betaproteobacteria</taxon>
        <taxon>Rhodocyclales</taxon>
        <taxon>Azonexaceae</taxon>
        <taxon>Dechloromonas</taxon>
    </lineage>
</organism>
<evidence type="ECO:0000256" key="1">
    <source>
        <dbReference type="ARBA" id="ARBA00022475"/>
    </source>
</evidence>
<evidence type="ECO:0000259" key="11">
    <source>
        <dbReference type="SMART" id="SM00771"/>
    </source>
</evidence>
<dbReference type="PANTHER" id="PTHR38685:SF1">
    <property type="entry name" value="CELL DIVISION PROTEIN ZIPA"/>
    <property type="match status" value="1"/>
</dbReference>
<reference evidence="12" key="1">
    <citation type="submission" date="2005-08" db="EMBL/GenBank/DDBJ databases">
        <title>Complete sequence of Dechloromonas aromatica RCB.</title>
        <authorList>
            <person name="Salinero K.K."/>
            <person name="Copeland A."/>
            <person name="Lucas S."/>
            <person name="Lapidus A."/>
            <person name="Barry K."/>
            <person name="Detter J.C."/>
            <person name="Glavina T."/>
            <person name="Hammon N."/>
            <person name="Israni S."/>
            <person name="Pitluck S."/>
            <person name="Di Bartolo G."/>
            <person name="Trong S."/>
            <person name="Schmutz J."/>
            <person name="Larimer F."/>
            <person name="Land M."/>
            <person name="Ivanova N."/>
            <person name="Richardson P."/>
        </authorList>
    </citation>
    <scope>NUCLEOTIDE SEQUENCE</scope>
    <source>
        <strain evidence="12">RCB</strain>
    </source>
</reference>
<evidence type="ECO:0000256" key="10">
    <source>
        <dbReference type="SAM" id="MobiDB-lite"/>
    </source>
</evidence>
<dbReference type="InterPro" id="IPR011919">
    <property type="entry name" value="Cell_div_ZipA"/>
</dbReference>
<keyword evidence="5" id="KW-1133">Transmembrane helix</keyword>
<evidence type="ECO:0000256" key="4">
    <source>
        <dbReference type="ARBA" id="ARBA00022692"/>
    </source>
</evidence>
<evidence type="ECO:0000256" key="3">
    <source>
        <dbReference type="ARBA" id="ARBA00022618"/>
    </source>
</evidence>
<feature type="domain" description="ZipA C-terminal FtsZ-binding" evidence="11">
    <location>
        <begin position="271"/>
        <end position="396"/>
    </location>
</feature>
<evidence type="ECO:0000313" key="12">
    <source>
        <dbReference type="EMBL" id="AAZ46480.1"/>
    </source>
</evidence>
<dbReference type="GO" id="GO:0032153">
    <property type="term" value="C:cell division site"/>
    <property type="evidence" value="ECO:0007669"/>
    <property type="project" value="TreeGrafter"/>
</dbReference>
<evidence type="ECO:0000256" key="7">
    <source>
        <dbReference type="ARBA" id="ARBA00023306"/>
    </source>
</evidence>
<dbReference type="SUPFAM" id="SSF64383">
    <property type="entry name" value="Cell-division protein ZipA, C-terminal domain"/>
    <property type="match status" value="1"/>
</dbReference>
<gene>
    <name evidence="12" type="ordered locus">Daro_1733</name>
</gene>
<keyword evidence="2 9" id="KW-0997">Cell inner membrane</keyword>
<dbReference type="Gene3D" id="3.30.1400.10">
    <property type="entry name" value="ZipA, C-terminal FtsZ-binding domain"/>
    <property type="match status" value="1"/>
</dbReference>
<feature type="region of interest" description="Disordered" evidence="10">
    <location>
        <begin position="44"/>
        <end position="63"/>
    </location>
</feature>
<comment type="function">
    <text evidence="8">Essential cell division protein that stabilizes the FtsZ protofilaments by cross-linking them and that serves as a cytoplasmic membrane anchor for the Z ring. Also required for the recruitment to the septal ring of downstream cell division proteins.</text>
</comment>
<dbReference type="GO" id="GO:0000917">
    <property type="term" value="P:division septum assembly"/>
    <property type="evidence" value="ECO:0007669"/>
    <property type="project" value="TreeGrafter"/>
</dbReference>
<dbReference type="InterPro" id="IPR036765">
    <property type="entry name" value="ZipA_FtsZ-bd_C_sf"/>
</dbReference>
<dbReference type="OrthoDB" id="8521018at2"/>
<dbReference type="EMBL" id="CP000089">
    <property type="protein sequence ID" value="AAZ46480.1"/>
    <property type="molecule type" value="Genomic_DNA"/>
</dbReference>
<keyword evidence="6 9" id="KW-0472">Membrane</keyword>
<comment type="similarity">
    <text evidence="8">Belongs to the ZipA family.</text>
</comment>
<sequence length="421" mass="46087">MTELQMGLIGLGATAVVGVFGYNKWQEFRQRKLAEAVMKPHHEDVLLGGGPKTAPQAPVAERNEPEIRVDAAPSLGERVEPVFVDLHPTMPSDDMQPASADVEIPEMPEIPAIVDVPPPTVEPVPVEPVPVAQALAEEMPEVAAGEVPAELLDPRLEFIVAMELVEPVSAVQILHSQRSVLHRLNKPVHWVGFNERAREWQRLAPDSELNLRRLRVGLQLVNRLGPVSEGDITIFTNAMQALADELMAVADMPSSRVLDQAEEIDRFCAAVDLEIGLNLVSRASAFSGTKIRALAEAAGMALGIDGLFTRYDDNGRAQFSLQNYESTPFSADALRTVTTHGLTFLLDVPRVDHGERVFMQMSEIAKRFADTLQGALVDDNRQPLSESQLDHIRREFIGKPQATMASFGLPAGSPQALRLFS</sequence>
<dbReference type="STRING" id="159087.Daro_1733"/>
<dbReference type="Pfam" id="PF04354">
    <property type="entry name" value="ZipA_C"/>
    <property type="match status" value="1"/>
</dbReference>
<evidence type="ECO:0000256" key="6">
    <source>
        <dbReference type="ARBA" id="ARBA00023136"/>
    </source>
</evidence>
<accession>Q47FA1</accession>
<dbReference type="AlphaFoldDB" id="Q47FA1"/>
<dbReference type="GO" id="GO:0005886">
    <property type="term" value="C:plasma membrane"/>
    <property type="evidence" value="ECO:0007669"/>
    <property type="project" value="UniProtKB-SubCell"/>
</dbReference>
<dbReference type="SMART" id="SM00771">
    <property type="entry name" value="ZipA_C"/>
    <property type="match status" value="1"/>
</dbReference>
<evidence type="ECO:0000256" key="8">
    <source>
        <dbReference type="RuleBase" id="RU003612"/>
    </source>
</evidence>
<keyword evidence="3 8" id="KW-0132">Cell division</keyword>
<dbReference type="eggNOG" id="COG3115">
    <property type="taxonomic scope" value="Bacteria"/>
</dbReference>
<keyword evidence="7 8" id="KW-0131">Cell cycle</keyword>
<dbReference type="HOGENOM" id="CLU_040030_1_1_4"/>
<comment type="subcellular location">
    <subcellularLocation>
        <location evidence="9">Cell inner membrane</location>
        <topology evidence="9">Single-pass type I membrane protein</topology>
    </subcellularLocation>
</comment>
<dbReference type="InterPro" id="IPR007449">
    <property type="entry name" value="ZipA_FtsZ-bd_C"/>
</dbReference>
<keyword evidence="1 9" id="KW-1003">Cell membrane</keyword>
<dbReference type="PANTHER" id="PTHR38685">
    <property type="entry name" value="CELL DIVISION PROTEIN ZIPA"/>
    <property type="match status" value="1"/>
</dbReference>